<name>A0A8H6HQQ7_9AGAR</name>
<comment type="caution">
    <text evidence="3">The sequence shown here is derived from an EMBL/GenBank/DDBJ whole genome shotgun (WGS) entry which is preliminary data.</text>
</comment>
<keyword evidence="4" id="KW-1185">Reference proteome</keyword>
<evidence type="ECO:0000256" key="2">
    <source>
        <dbReference type="SAM" id="Phobius"/>
    </source>
</evidence>
<evidence type="ECO:0000313" key="3">
    <source>
        <dbReference type="EMBL" id="KAF6750682.1"/>
    </source>
</evidence>
<protein>
    <recommendedName>
        <fullName evidence="5">Chitin synthase export chaperone</fullName>
    </recommendedName>
</protein>
<dbReference type="Pfam" id="PF12271">
    <property type="entry name" value="Chs7"/>
    <property type="match status" value="1"/>
</dbReference>
<dbReference type="PANTHER" id="PTHR35329">
    <property type="entry name" value="CHITIN SYNTHASE EXPORT CHAPERONE"/>
    <property type="match status" value="1"/>
</dbReference>
<gene>
    <name evidence="3" type="ORF">DFP72DRAFT_508168</name>
</gene>
<feature type="compositionally biased region" description="Low complexity" evidence="1">
    <location>
        <begin position="12"/>
        <end position="27"/>
    </location>
</feature>
<evidence type="ECO:0000256" key="1">
    <source>
        <dbReference type="SAM" id="MobiDB-lite"/>
    </source>
</evidence>
<feature type="region of interest" description="Disordered" evidence="1">
    <location>
        <begin position="1"/>
        <end position="46"/>
    </location>
</feature>
<keyword evidence="2" id="KW-0812">Transmembrane</keyword>
<dbReference type="EMBL" id="JACGCI010000055">
    <property type="protein sequence ID" value="KAF6750682.1"/>
    <property type="molecule type" value="Genomic_DNA"/>
</dbReference>
<reference evidence="3 4" key="1">
    <citation type="submission" date="2020-07" db="EMBL/GenBank/DDBJ databases">
        <title>Comparative genomics of pyrophilous fungi reveals a link between fire events and developmental genes.</title>
        <authorList>
            <consortium name="DOE Joint Genome Institute"/>
            <person name="Steindorff A.S."/>
            <person name="Carver A."/>
            <person name="Calhoun S."/>
            <person name="Stillman K."/>
            <person name="Liu H."/>
            <person name="Lipzen A."/>
            <person name="Pangilinan J."/>
            <person name="Labutti K."/>
            <person name="Bruns T.D."/>
            <person name="Grigoriev I.V."/>
        </authorList>
    </citation>
    <scope>NUCLEOTIDE SEQUENCE [LARGE SCALE GENOMIC DNA]</scope>
    <source>
        <strain evidence="3 4">CBS 144469</strain>
    </source>
</reference>
<dbReference type="AlphaFoldDB" id="A0A8H6HQQ7"/>
<feature type="transmembrane region" description="Helical" evidence="2">
    <location>
        <begin position="187"/>
        <end position="204"/>
    </location>
</feature>
<dbReference type="PANTHER" id="PTHR35329:SF1">
    <property type="entry name" value="CHITIN SYNTHASE EXPORT CHAPERONE"/>
    <property type="match status" value="1"/>
</dbReference>
<feature type="transmembrane region" description="Helical" evidence="2">
    <location>
        <begin position="152"/>
        <end position="175"/>
    </location>
</feature>
<keyword evidence="2" id="KW-1133">Transmembrane helix</keyword>
<dbReference type="GO" id="GO:0005789">
    <property type="term" value="C:endoplasmic reticulum membrane"/>
    <property type="evidence" value="ECO:0007669"/>
    <property type="project" value="TreeGrafter"/>
</dbReference>
<evidence type="ECO:0008006" key="5">
    <source>
        <dbReference type="Google" id="ProtNLM"/>
    </source>
</evidence>
<accession>A0A8H6HQQ7</accession>
<evidence type="ECO:0000313" key="4">
    <source>
        <dbReference type="Proteomes" id="UP000521943"/>
    </source>
</evidence>
<proteinExistence type="predicted"/>
<dbReference type="Proteomes" id="UP000521943">
    <property type="component" value="Unassembled WGS sequence"/>
</dbReference>
<dbReference type="GO" id="GO:0006457">
    <property type="term" value="P:protein folding"/>
    <property type="evidence" value="ECO:0007669"/>
    <property type="project" value="TreeGrafter"/>
</dbReference>
<dbReference type="OrthoDB" id="5582162at2759"/>
<sequence>MHLRPSSHRCTSPSPVALASQSQSSSLARPPIRSHRHPDPHLLRTSHKPCRCSARRYPDSPVDPKTRTTLTLVHFFVLPFGIFKILFLGVTIYVSLDIGLGVTQLIGGVESPPEALRNISLFVLTSAAAAFLYLVIMSYIVLCILNERRPMVYYFLAALLFVLSPLAFFLLGRVLCTASNEKLDSSFLATALETAAIGVLYLAWKSITEGVSLPLPLHVLLDCGRRTIEIARMLDTFDSRSLTLYTVHTYLLTYSAQFTSACVHALID</sequence>
<dbReference type="GO" id="GO:0051082">
    <property type="term" value="F:unfolded protein binding"/>
    <property type="evidence" value="ECO:0007669"/>
    <property type="project" value="TreeGrafter"/>
</dbReference>
<dbReference type="InterPro" id="IPR022057">
    <property type="entry name" value="Chs7"/>
</dbReference>
<feature type="transmembrane region" description="Helical" evidence="2">
    <location>
        <begin position="75"/>
        <end position="96"/>
    </location>
</feature>
<organism evidence="3 4">
    <name type="scientific">Ephemerocybe angulata</name>
    <dbReference type="NCBI Taxonomy" id="980116"/>
    <lineage>
        <taxon>Eukaryota</taxon>
        <taxon>Fungi</taxon>
        <taxon>Dikarya</taxon>
        <taxon>Basidiomycota</taxon>
        <taxon>Agaricomycotina</taxon>
        <taxon>Agaricomycetes</taxon>
        <taxon>Agaricomycetidae</taxon>
        <taxon>Agaricales</taxon>
        <taxon>Agaricineae</taxon>
        <taxon>Psathyrellaceae</taxon>
        <taxon>Ephemerocybe</taxon>
    </lineage>
</organism>
<keyword evidence="2" id="KW-0472">Membrane</keyword>
<feature type="transmembrane region" description="Helical" evidence="2">
    <location>
        <begin position="119"/>
        <end position="145"/>
    </location>
</feature>